<dbReference type="EMBL" id="AAZO01006252">
    <property type="status" value="NOT_ANNOTATED_CDS"/>
    <property type="molecule type" value="Genomic_DNA"/>
</dbReference>
<keyword evidence="4" id="KW-1185">Reference proteome</keyword>
<dbReference type="KEGG" id="phu:Phum_PHUM514080"/>
<dbReference type="eggNOG" id="ENOG502RY9R">
    <property type="taxonomic scope" value="Eukaryota"/>
</dbReference>
<reference evidence="2" key="2">
    <citation type="submission" date="2007-04" db="EMBL/GenBank/DDBJ databases">
        <title>The genome of the human body louse.</title>
        <authorList>
            <consortium name="The Human Body Louse Genome Consortium"/>
            <person name="Kirkness E."/>
            <person name="Walenz B."/>
            <person name="Hass B."/>
            <person name="Bruggner R."/>
            <person name="Strausberg R."/>
        </authorList>
    </citation>
    <scope>NUCLEOTIDE SEQUENCE</scope>
    <source>
        <strain evidence="2">USDA</strain>
    </source>
</reference>
<gene>
    <name evidence="3" type="primary">8233147</name>
    <name evidence="2" type="ORF">Phum_PHUM514080</name>
</gene>
<dbReference type="SUPFAM" id="SSF51735">
    <property type="entry name" value="NAD(P)-binding Rossmann-fold domains"/>
    <property type="match status" value="1"/>
</dbReference>
<dbReference type="EC" id="1.5.1.30" evidence="2"/>
<dbReference type="HOGENOM" id="CLU_025711_2_0_1"/>
<dbReference type="RefSeq" id="XP_002431163.1">
    <property type="nucleotide sequence ID" value="XM_002431118.1"/>
</dbReference>
<dbReference type="STRING" id="121224.E0VYG9"/>
<protein>
    <submittedName>
        <fullName evidence="2 3">Flavin reductase, putative</fullName>
        <ecNumber evidence="2">1.3.1.24</ecNumber>
        <ecNumber evidence="2">1.5.1.30</ecNumber>
    </submittedName>
</protein>
<reference evidence="2" key="1">
    <citation type="submission" date="2007-04" db="EMBL/GenBank/DDBJ databases">
        <title>Annotation of Pediculus humanus corporis strain USDA.</title>
        <authorList>
            <person name="Kirkness E."/>
            <person name="Hannick L."/>
            <person name="Hass B."/>
            <person name="Bruggner R."/>
            <person name="Lawson D."/>
            <person name="Bidwell S."/>
            <person name="Joardar V."/>
            <person name="Caler E."/>
            <person name="Walenz B."/>
            <person name="Inman J."/>
            <person name="Schobel S."/>
            <person name="Galinsky K."/>
            <person name="Amedeo P."/>
            <person name="Strausberg R."/>
        </authorList>
    </citation>
    <scope>NUCLEOTIDE SEQUENCE</scope>
    <source>
        <strain evidence="2">USDA</strain>
    </source>
</reference>
<dbReference type="Gene3D" id="3.40.50.720">
    <property type="entry name" value="NAD(P)-binding Rossmann-like Domain"/>
    <property type="match status" value="1"/>
</dbReference>
<evidence type="ECO:0000259" key="1">
    <source>
        <dbReference type="Pfam" id="PF13460"/>
    </source>
</evidence>
<evidence type="ECO:0000313" key="2">
    <source>
        <dbReference type="EMBL" id="EEB18425.1"/>
    </source>
</evidence>
<dbReference type="GO" id="GO:0004074">
    <property type="term" value="F:biliverdin reductase [NAD(P)H] activity"/>
    <property type="evidence" value="ECO:0007669"/>
    <property type="project" value="UniProtKB-EC"/>
</dbReference>
<feature type="domain" description="NAD(P)-binding" evidence="1">
    <location>
        <begin position="11"/>
        <end position="190"/>
    </location>
</feature>
<proteinExistence type="predicted"/>
<dbReference type="VEuPathDB" id="VectorBase:PHUM514080"/>
<dbReference type="InParanoid" id="E0VYG9"/>
<keyword evidence="2" id="KW-0560">Oxidoreductase</keyword>
<dbReference type="FunCoup" id="E0VYG9">
    <property type="interactions" value="318"/>
</dbReference>
<evidence type="ECO:0000313" key="4">
    <source>
        <dbReference type="Proteomes" id="UP000009046"/>
    </source>
</evidence>
<dbReference type="Proteomes" id="UP000009046">
    <property type="component" value="Unassembled WGS sequence"/>
</dbReference>
<dbReference type="CTD" id="8233147"/>
<dbReference type="GeneID" id="8233147"/>
<dbReference type="InterPro" id="IPR051606">
    <property type="entry name" value="Polyketide_Oxido-like"/>
</dbReference>
<dbReference type="PANTHER" id="PTHR43355">
    <property type="entry name" value="FLAVIN REDUCTASE (NADPH)"/>
    <property type="match status" value="1"/>
</dbReference>
<dbReference type="AlphaFoldDB" id="E0VYG9"/>
<dbReference type="OrthoDB" id="419598at2759"/>
<dbReference type="GO" id="GO:0042602">
    <property type="term" value="F:riboflavin reductase (NADPH) activity"/>
    <property type="evidence" value="ECO:0007669"/>
    <property type="project" value="UniProtKB-EC"/>
</dbReference>
<dbReference type="PANTHER" id="PTHR43355:SF2">
    <property type="entry name" value="FLAVIN REDUCTASE (NADPH)"/>
    <property type="match status" value="1"/>
</dbReference>
<dbReference type="OMA" id="ACKKIAI"/>
<reference evidence="3" key="3">
    <citation type="submission" date="2020-05" db="UniProtKB">
        <authorList>
            <consortium name="EnsemblMetazoa"/>
        </authorList>
    </citation>
    <scope>IDENTIFICATION</scope>
    <source>
        <strain evidence="3">USDA</strain>
    </source>
</reference>
<dbReference type="EMBL" id="DS235845">
    <property type="protein sequence ID" value="EEB18425.1"/>
    <property type="molecule type" value="Genomic_DNA"/>
</dbReference>
<dbReference type="EnsemblMetazoa" id="PHUM514080-RA">
    <property type="protein sequence ID" value="PHUM514080-PA"/>
    <property type="gene ID" value="PHUM514080"/>
</dbReference>
<dbReference type="InterPro" id="IPR016040">
    <property type="entry name" value="NAD(P)-bd_dom"/>
</dbReference>
<dbReference type="InterPro" id="IPR036291">
    <property type="entry name" value="NAD(P)-bd_dom_sf"/>
</dbReference>
<name>E0VYG9_PEDHC</name>
<accession>E0VYG9</accession>
<organism>
    <name type="scientific">Pediculus humanus subsp. corporis</name>
    <name type="common">Body louse</name>
    <dbReference type="NCBI Taxonomy" id="121224"/>
    <lineage>
        <taxon>Eukaryota</taxon>
        <taxon>Metazoa</taxon>
        <taxon>Ecdysozoa</taxon>
        <taxon>Arthropoda</taxon>
        <taxon>Hexapoda</taxon>
        <taxon>Insecta</taxon>
        <taxon>Pterygota</taxon>
        <taxon>Neoptera</taxon>
        <taxon>Paraneoptera</taxon>
        <taxon>Psocodea</taxon>
        <taxon>Troctomorpha</taxon>
        <taxon>Phthiraptera</taxon>
        <taxon>Anoplura</taxon>
        <taxon>Pediculidae</taxon>
        <taxon>Pediculus</taxon>
    </lineage>
</organism>
<dbReference type="EC" id="1.3.1.24" evidence="2"/>
<sequence>MSKMEKLAMFGATGMTGICALKEALDLGFKVKLLLRDPSKLPSEYNDKVEIVKGDVTNLEDVKKTVSGVDGVVVVLGTRNNLEPTTDLSNGLKNIVHAMKENNIDVISVCLSAFLFYDLDKVPPVFKDINEEHGRMLDVLKSSNLNYIAVFPPHIADNPKSEYIVKNDASPGGRVVSKYELGNFLVTSLKMEQHYKKIVGICSVSSMPKQ</sequence>
<dbReference type="Pfam" id="PF13460">
    <property type="entry name" value="NAD_binding_10"/>
    <property type="match status" value="1"/>
</dbReference>
<evidence type="ECO:0000313" key="3">
    <source>
        <dbReference type="EnsemblMetazoa" id="PHUM514080-PA"/>
    </source>
</evidence>